<dbReference type="EMBL" id="JAFEMC010000002">
    <property type="protein sequence ID" value="MBM6576242.1"/>
    <property type="molecule type" value="Genomic_DNA"/>
</dbReference>
<keyword evidence="2" id="KW-1185">Reference proteome</keyword>
<evidence type="ECO:0000313" key="1">
    <source>
        <dbReference type="EMBL" id="MBM6576242.1"/>
    </source>
</evidence>
<name>A0ABS2D5P7_9SPHN</name>
<organism evidence="1 2">
    <name type="scientific">Sphingomonas longa</name>
    <dbReference type="NCBI Taxonomy" id="2778730"/>
    <lineage>
        <taxon>Bacteria</taxon>
        <taxon>Pseudomonadati</taxon>
        <taxon>Pseudomonadota</taxon>
        <taxon>Alphaproteobacteria</taxon>
        <taxon>Sphingomonadales</taxon>
        <taxon>Sphingomonadaceae</taxon>
        <taxon>Sphingomonas</taxon>
    </lineage>
</organism>
<evidence type="ECO:0008006" key="3">
    <source>
        <dbReference type="Google" id="ProtNLM"/>
    </source>
</evidence>
<accession>A0ABS2D5P7</accession>
<comment type="caution">
    <text evidence="1">The sequence shown here is derived from an EMBL/GenBank/DDBJ whole genome shotgun (WGS) entry which is preliminary data.</text>
</comment>
<protein>
    <recommendedName>
        <fullName evidence="3">Lipoprotein</fullName>
    </recommendedName>
</protein>
<evidence type="ECO:0000313" key="2">
    <source>
        <dbReference type="Proteomes" id="UP000763641"/>
    </source>
</evidence>
<dbReference type="RefSeq" id="WP_204197529.1">
    <property type="nucleotide sequence ID" value="NZ_JAFEMC010000002.1"/>
</dbReference>
<proteinExistence type="predicted"/>
<dbReference type="Proteomes" id="UP000763641">
    <property type="component" value="Unassembled WGS sequence"/>
</dbReference>
<sequence length="120" mass="12477">MSALLTTGLLSGCQFDAAIDVRHHGASPEFVVRYDGAKAACVEGLTVAALRDGARRNVWAVRKRDGESDGDATCAANFLYGRAPAGYETVVAAEPLTRSLSYEVAATGAGWSASTPLTAQ</sequence>
<reference evidence="1 2" key="1">
    <citation type="submission" date="2020-12" db="EMBL/GenBank/DDBJ databases">
        <title>Sphingomonas sp.</title>
        <authorList>
            <person name="Kim M.K."/>
        </authorList>
    </citation>
    <scope>NUCLEOTIDE SEQUENCE [LARGE SCALE GENOMIC DNA]</scope>
    <source>
        <strain evidence="1 2">BT552</strain>
    </source>
</reference>
<gene>
    <name evidence="1" type="ORF">ILT43_07650</name>
</gene>